<reference evidence="1" key="1">
    <citation type="submission" date="2023-05" db="EMBL/GenBank/DDBJ databases">
        <title>Cannabis rhizosphere genomes.</title>
        <authorList>
            <person name="Goff K.L."/>
        </authorList>
    </citation>
    <scope>NUCLEOTIDE SEQUENCE</scope>
    <source>
        <strain evidence="1">SPPC 2817</strain>
    </source>
</reference>
<sequence length="373" mass="43713">MHSLSKLVQALIAFGNKTAQAQSKEMDDGRKEITSIRLKPQTRAYLQVQSENLGISVSQLINIMVDGVVSVETTPQKNVIDTMYDRLMMLFESHNLTPLEISRLLKHRGVTLSKLKSRDALLDLITPEMLAEISEWFGVRLTWLNGRGDEIYENNSLTWYKNTEQMAVSLIQRRIEHGKLDIYVIKRAGVSFAAAEEHDDHKHNLRMGFLLKYRHKVGDVEFEKYELCEFQRWNYNRCREQLKLVFKFINELAQRTTGVYMHGVTVDDNHMEKISLGRVFPSQVKNEFSKQGEWYPEEHTEDNLSGYSNKKFRQYIDTYCGNPSKSFIKKRDANNNHIWEVKVWGDNQETQEYLYLRKALEDTYEKYPPPAKR</sequence>
<dbReference type="EMBL" id="JASMRX010000022">
    <property type="protein sequence ID" value="MDN6881227.1"/>
    <property type="molecule type" value="Genomic_DNA"/>
</dbReference>
<organism evidence="1 2">
    <name type="scientific">Serratia bockelmannii</name>
    <dbReference type="NCBI Taxonomy" id="2703793"/>
    <lineage>
        <taxon>Bacteria</taxon>
        <taxon>Pseudomonadati</taxon>
        <taxon>Pseudomonadota</taxon>
        <taxon>Gammaproteobacteria</taxon>
        <taxon>Enterobacterales</taxon>
        <taxon>Yersiniaceae</taxon>
        <taxon>Serratia</taxon>
    </lineage>
</organism>
<dbReference type="Proteomes" id="UP001176500">
    <property type="component" value="Unassembled WGS sequence"/>
</dbReference>
<gene>
    <name evidence="1" type="ORF">QO199_21495</name>
</gene>
<name>A0ABT8LVA1_9GAMM</name>
<evidence type="ECO:0000313" key="2">
    <source>
        <dbReference type="Proteomes" id="UP001176500"/>
    </source>
</evidence>
<protein>
    <submittedName>
        <fullName evidence="1">Conjugal transfer protein TraE</fullName>
    </submittedName>
</protein>
<proteinExistence type="predicted"/>
<accession>A0ABT8LVA1</accession>
<keyword evidence="2" id="KW-1185">Reference proteome</keyword>
<evidence type="ECO:0000313" key="1">
    <source>
        <dbReference type="EMBL" id="MDN6881227.1"/>
    </source>
</evidence>
<comment type="caution">
    <text evidence="1">The sequence shown here is derived from an EMBL/GenBank/DDBJ whole genome shotgun (WGS) entry which is preliminary data.</text>
</comment>